<dbReference type="Gene3D" id="2.40.10.10">
    <property type="entry name" value="Trypsin-like serine proteases"/>
    <property type="match status" value="2"/>
</dbReference>
<dbReference type="InterPro" id="IPR043504">
    <property type="entry name" value="Peptidase_S1_PA_chymotrypsin"/>
</dbReference>
<dbReference type="Pfam" id="PF13365">
    <property type="entry name" value="Trypsin_2"/>
    <property type="match status" value="1"/>
</dbReference>
<gene>
    <name evidence="1" type="ORF">MNBD_BACTEROID07-1168</name>
</gene>
<dbReference type="PANTHER" id="PTHR22939">
    <property type="entry name" value="SERINE PROTEASE FAMILY S1C HTRA-RELATED"/>
    <property type="match status" value="1"/>
</dbReference>
<reference evidence="1" key="1">
    <citation type="submission" date="2018-06" db="EMBL/GenBank/DDBJ databases">
        <authorList>
            <person name="Zhirakovskaya E."/>
        </authorList>
    </citation>
    <scope>NUCLEOTIDE SEQUENCE</scope>
</reference>
<accession>A0A3B0UTN2</accession>
<proteinExistence type="predicted"/>
<evidence type="ECO:0000313" key="1">
    <source>
        <dbReference type="EMBL" id="VAW28637.1"/>
    </source>
</evidence>
<protein>
    <recommendedName>
        <fullName evidence="2">Serine protease</fullName>
    </recommendedName>
</protein>
<dbReference type="EMBL" id="UOET01000267">
    <property type="protein sequence ID" value="VAW28637.1"/>
    <property type="molecule type" value="Genomic_DNA"/>
</dbReference>
<evidence type="ECO:0008006" key="2">
    <source>
        <dbReference type="Google" id="ProtNLM"/>
    </source>
</evidence>
<organism evidence="1">
    <name type="scientific">hydrothermal vent metagenome</name>
    <dbReference type="NCBI Taxonomy" id="652676"/>
    <lineage>
        <taxon>unclassified sequences</taxon>
        <taxon>metagenomes</taxon>
        <taxon>ecological metagenomes</taxon>
    </lineage>
</organism>
<name>A0A3B0UTN2_9ZZZZ</name>
<dbReference type="AlphaFoldDB" id="A0A3B0UTN2"/>
<dbReference type="InterPro" id="IPR009003">
    <property type="entry name" value="Peptidase_S1_PA"/>
</dbReference>
<dbReference type="SUPFAM" id="SSF50494">
    <property type="entry name" value="Trypsin-like serine proteases"/>
    <property type="match status" value="1"/>
</dbReference>
<sequence length="342" mass="38226">MKYFSSLFLLLLLVVANWSCSRQSLPAVKSGYTTDGKYATGPPEGASTQLGKVAQSIYRLNVIAFYESYSFNRSTHMTLENFRKGNAAEYATSHTISNQSVLGTASVIYVDNEKAVLLTCAHVVNFQDTLITYFPDSSEIIRKVAIKLKQNNFVMGLNNPSVKLIAGDNKHDIALLKATIQPAEDIRVMPFPVGKSSELDWGDFVYVMGFPKGYKMVESGIVSNPDKNNKRFFLTNAIFNRGISGGPVFAVRNGSHHLEWVGIASSSPVSNIFYLEPNIDKTEAYSKSEPYRGELLINKKKMINYGVTFSVPMEEIIRFVTSIKPGLERQGFATQQFFYHRE</sequence>
<dbReference type="PANTHER" id="PTHR22939:SF129">
    <property type="entry name" value="SERINE PROTEASE HTRA2, MITOCHONDRIAL"/>
    <property type="match status" value="1"/>
</dbReference>